<dbReference type="Proteomes" id="UP000030746">
    <property type="component" value="Unassembled WGS sequence"/>
</dbReference>
<feature type="compositionally biased region" description="Polar residues" evidence="1">
    <location>
        <begin position="145"/>
        <end position="155"/>
    </location>
</feature>
<evidence type="ECO:0000256" key="1">
    <source>
        <dbReference type="SAM" id="MobiDB-lite"/>
    </source>
</evidence>
<keyword evidence="3" id="KW-1185">Reference proteome</keyword>
<protein>
    <recommendedName>
        <fullName evidence="4">HTH psq-type domain-containing protein</fullName>
    </recommendedName>
</protein>
<sequence length="372" mass="42233">MNQTAAENFINSLVRNLQVLCHSNVEFRNDIEVVGHLYLKVDKTKKINYIVDEKVCKNDASSTIFVSNSYHSENQSKKNPENENCENEKETDSQSSNSNNSNAKFSNKSDNNKRLSQNFNEEEPVKRSKKSAIHHENFSNRRRSTPQTSETSSTIKCEPVVDLSRVKREPSTDEDENLPCFFPSQISQHSLSSSPTKDSNFHDTGQNIDNQSMHLFQSSQSAMLPHLPSPAISTSSVYHSTSNNNDHMATGLKSNRIVDLLTASSEVPRPTIQELSQRFQIDEAQVQGYLNEKSQILDCLTNVQRLTAFQTKRLSLEEKVQLIQMADFDSSSNYRLSQSALAKQFGISQPTTCRILSQRDKILEEYHQKTKM</sequence>
<accession>V4ASU0</accession>
<evidence type="ECO:0008006" key="4">
    <source>
        <dbReference type="Google" id="ProtNLM"/>
    </source>
</evidence>
<evidence type="ECO:0000313" key="2">
    <source>
        <dbReference type="EMBL" id="ESO96811.1"/>
    </source>
</evidence>
<dbReference type="AlphaFoldDB" id="V4ASU0"/>
<feature type="compositionally biased region" description="Low complexity" evidence="1">
    <location>
        <begin position="93"/>
        <end position="109"/>
    </location>
</feature>
<organism evidence="2 3">
    <name type="scientific">Lottia gigantea</name>
    <name type="common">Giant owl limpet</name>
    <dbReference type="NCBI Taxonomy" id="225164"/>
    <lineage>
        <taxon>Eukaryota</taxon>
        <taxon>Metazoa</taxon>
        <taxon>Spiralia</taxon>
        <taxon>Lophotrochozoa</taxon>
        <taxon>Mollusca</taxon>
        <taxon>Gastropoda</taxon>
        <taxon>Patellogastropoda</taxon>
        <taxon>Lottioidea</taxon>
        <taxon>Lottiidae</taxon>
        <taxon>Lottia</taxon>
    </lineage>
</organism>
<feature type="region of interest" description="Disordered" evidence="1">
    <location>
        <begin position="71"/>
        <end position="199"/>
    </location>
</feature>
<dbReference type="KEGG" id="lgi:LOTGIDRAFT_231650"/>
<dbReference type="OMA" id="TMPHMNN"/>
<gene>
    <name evidence="2" type="ORF">LOTGIDRAFT_231650</name>
</gene>
<dbReference type="GeneID" id="20248661"/>
<evidence type="ECO:0000313" key="3">
    <source>
        <dbReference type="Proteomes" id="UP000030746"/>
    </source>
</evidence>
<dbReference type="Gene3D" id="1.10.10.60">
    <property type="entry name" value="Homeodomain-like"/>
    <property type="match status" value="1"/>
</dbReference>
<name>V4ASU0_LOTGI</name>
<proteinExistence type="predicted"/>
<dbReference type="OrthoDB" id="6162283at2759"/>
<dbReference type="RefSeq" id="XP_009052312.1">
    <property type="nucleotide sequence ID" value="XM_009054064.1"/>
</dbReference>
<feature type="compositionally biased region" description="Basic and acidic residues" evidence="1">
    <location>
        <begin position="74"/>
        <end position="92"/>
    </location>
</feature>
<reference evidence="2 3" key="1">
    <citation type="journal article" date="2013" name="Nature">
        <title>Insights into bilaterian evolution from three spiralian genomes.</title>
        <authorList>
            <person name="Simakov O."/>
            <person name="Marletaz F."/>
            <person name="Cho S.J."/>
            <person name="Edsinger-Gonzales E."/>
            <person name="Havlak P."/>
            <person name="Hellsten U."/>
            <person name="Kuo D.H."/>
            <person name="Larsson T."/>
            <person name="Lv J."/>
            <person name="Arendt D."/>
            <person name="Savage R."/>
            <person name="Osoegawa K."/>
            <person name="de Jong P."/>
            <person name="Grimwood J."/>
            <person name="Chapman J.A."/>
            <person name="Shapiro H."/>
            <person name="Aerts A."/>
            <person name="Otillar R.P."/>
            <person name="Terry A.Y."/>
            <person name="Boore J.L."/>
            <person name="Grigoriev I.V."/>
            <person name="Lindberg D.R."/>
            <person name="Seaver E.C."/>
            <person name="Weisblat D.A."/>
            <person name="Putnam N.H."/>
            <person name="Rokhsar D.S."/>
        </authorList>
    </citation>
    <scope>NUCLEOTIDE SEQUENCE [LARGE SCALE GENOMIC DNA]</scope>
</reference>
<dbReference type="EMBL" id="KB201362">
    <property type="protein sequence ID" value="ESO96811.1"/>
    <property type="molecule type" value="Genomic_DNA"/>
</dbReference>
<dbReference type="HOGENOM" id="CLU_744498_0_0_1"/>
<dbReference type="CTD" id="20248661"/>
<feature type="compositionally biased region" description="Low complexity" evidence="1">
    <location>
        <begin position="184"/>
        <end position="194"/>
    </location>
</feature>